<evidence type="ECO:0000256" key="1">
    <source>
        <dbReference type="ARBA" id="ARBA00022801"/>
    </source>
</evidence>
<sequence>MRDLLKRGWLVAVPDYEGPGASYCAGLQAAHATLDGIRAVLASASDIGYIQKNASRVAMWGYSGGAFATGFAYEQIASYAPDLLGSVVGAVVGGPAPNLTTVAQAMNKRDTAGLVVASIMGVTAQQPVARQYLVSRLKAEGQYNATAWLAVAKMSGVDALAAYSMQDVYEYFVGGETDVWHPIVQEVIDRDAVMGVDRGKLAAGVPLFVYKAVQDEMSPVKETDDLVAGYCERGATVLYHRNLLGGHNDELWSGRLRTLQFLEHVLDGKKSENLTVPEAGKCVIQDVSVPLDVLELLPDWWWGRR</sequence>
<evidence type="ECO:0000313" key="3">
    <source>
        <dbReference type="Proteomes" id="UP001285441"/>
    </source>
</evidence>
<organism evidence="2 3">
    <name type="scientific">Podospora didyma</name>
    <dbReference type="NCBI Taxonomy" id="330526"/>
    <lineage>
        <taxon>Eukaryota</taxon>
        <taxon>Fungi</taxon>
        <taxon>Dikarya</taxon>
        <taxon>Ascomycota</taxon>
        <taxon>Pezizomycotina</taxon>
        <taxon>Sordariomycetes</taxon>
        <taxon>Sordariomycetidae</taxon>
        <taxon>Sordariales</taxon>
        <taxon>Podosporaceae</taxon>
        <taxon>Podospora</taxon>
    </lineage>
</organism>
<accession>A0AAE0NQL7</accession>
<dbReference type="PANTHER" id="PTHR34853:SF5">
    <property type="entry name" value="LIP-DOMAIN-CONTAINING PROTEIN-RELATED"/>
    <property type="match status" value="1"/>
</dbReference>
<reference evidence="2" key="1">
    <citation type="journal article" date="2023" name="Mol. Phylogenet. Evol.">
        <title>Genome-scale phylogeny and comparative genomics of the fungal order Sordariales.</title>
        <authorList>
            <person name="Hensen N."/>
            <person name="Bonometti L."/>
            <person name="Westerberg I."/>
            <person name="Brannstrom I.O."/>
            <person name="Guillou S."/>
            <person name="Cros-Aarteil S."/>
            <person name="Calhoun S."/>
            <person name="Haridas S."/>
            <person name="Kuo A."/>
            <person name="Mondo S."/>
            <person name="Pangilinan J."/>
            <person name="Riley R."/>
            <person name="LaButti K."/>
            <person name="Andreopoulos B."/>
            <person name="Lipzen A."/>
            <person name="Chen C."/>
            <person name="Yan M."/>
            <person name="Daum C."/>
            <person name="Ng V."/>
            <person name="Clum A."/>
            <person name="Steindorff A."/>
            <person name="Ohm R.A."/>
            <person name="Martin F."/>
            <person name="Silar P."/>
            <person name="Natvig D.O."/>
            <person name="Lalanne C."/>
            <person name="Gautier V."/>
            <person name="Ament-Velasquez S.L."/>
            <person name="Kruys A."/>
            <person name="Hutchinson M.I."/>
            <person name="Powell A.J."/>
            <person name="Barry K."/>
            <person name="Miller A.N."/>
            <person name="Grigoriev I.V."/>
            <person name="Debuchy R."/>
            <person name="Gladieux P."/>
            <person name="Hiltunen Thoren M."/>
            <person name="Johannesson H."/>
        </authorList>
    </citation>
    <scope>NUCLEOTIDE SEQUENCE</scope>
    <source>
        <strain evidence="2">CBS 232.78</strain>
    </source>
</reference>
<reference evidence="2" key="2">
    <citation type="submission" date="2023-06" db="EMBL/GenBank/DDBJ databases">
        <authorList>
            <consortium name="Lawrence Berkeley National Laboratory"/>
            <person name="Haridas S."/>
            <person name="Hensen N."/>
            <person name="Bonometti L."/>
            <person name="Westerberg I."/>
            <person name="Brannstrom I.O."/>
            <person name="Guillou S."/>
            <person name="Cros-Aarteil S."/>
            <person name="Calhoun S."/>
            <person name="Kuo A."/>
            <person name="Mondo S."/>
            <person name="Pangilinan J."/>
            <person name="Riley R."/>
            <person name="LaButti K."/>
            <person name="Andreopoulos B."/>
            <person name="Lipzen A."/>
            <person name="Chen C."/>
            <person name="Yanf M."/>
            <person name="Daum C."/>
            <person name="Ng V."/>
            <person name="Clum A."/>
            <person name="Steindorff A."/>
            <person name="Ohm R."/>
            <person name="Martin F."/>
            <person name="Silar P."/>
            <person name="Natvig D."/>
            <person name="Lalanne C."/>
            <person name="Gautier V."/>
            <person name="Ament-velasquez S.L."/>
            <person name="Kruys A."/>
            <person name="Hutchinson M.I."/>
            <person name="Powell A.J."/>
            <person name="Barry K."/>
            <person name="Miller A.N."/>
            <person name="Grigoriev I.V."/>
            <person name="Debuchy R."/>
            <person name="Gladieux P."/>
            <person name="Thoren M.H."/>
            <person name="Johannesson H."/>
        </authorList>
    </citation>
    <scope>NUCLEOTIDE SEQUENCE</scope>
    <source>
        <strain evidence="2">CBS 232.78</strain>
    </source>
</reference>
<protein>
    <submittedName>
        <fullName evidence="2">Lipase 1</fullName>
    </submittedName>
</protein>
<dbReference type="GO" id="GO:0004806">
    <property type="term" value="F:triacylglycerol lipase activity"/>
    <property type="evidence" value="ECO:0007669"/>
    <property type="project" value="InterPro"/>
</dbReference>
<dbReference type="InterPro" id="IPR029058">
    <property type="entry name" value="AB_hydrolase_fold"/>
</dbReference>
<dbReference type="PANTHER" id="PTHR34853">
    <property type="match status" value="1"/>
</dbReference>
<dbReference type="AlphaFoldDB" id="A0AAE0NQL7"/>
<dbReference type="Pfam" id="PF03583">
    <property type="entry name" value="LIP"/>
    <property type="match status" value="1"/>
</dbReference>
<keyword evidence="1" id="KW-0378">Hydrolase</keyword>
<gene>
    <name evidence="2" type="ORF">B0H63DRAFT_473847</name>
</gene>
<comment type="caution">
    <text evidence="2">The sequence shown here is derived from an EMBL/GenBank/DDBJ whole genome shotgun (WGS) entry which is preliminary data.</text>
</comment>
<dbReference type="Proteomes" id="UP001285441">
    <property type="component" value="Unassembled WGS sequence"/>
</dbReference>
<dbReference type="SUPFAM" id="SSF53474">
    <property type="entry name" value="alpha/beta-Hydrolases"/>
    <property type="match status" value="1"/>
</dbReference>
<keyword evidence="3" id="KW-1185">Reference proteome</keyword>
<dbReference type="InterPro" id="IPR005152">
    <property type="entry name" value="Lipase_secreted"/>
</dbReference>
<proteinExistence type="predicted"/>
<name>A0AAE0NQL7_9PEZI</name>
<dbReference type="GO" id="GO:0016042">
    <property type="term" value="P:lipid catabolic process"/>
    <property type="evidence" value="ECO:0007669"/>
    <property type="project" value="InterPro"/>
</dbReference>
<dbReference type="EMBL" id="JAULSW010000004">
    <property type="protein sequence ID" value="KAK3385922.1"/>
    <property type="molecule type" value="Genomic_DNA"/>
</dbReference>
<evidence type="ECO:0000313" key="2">
    <source>
        <dbReference type="EMBL" id="KAK3385922.1"/>
    </source>
</evidence>
<dbReference type="Gene3D" id="3.40.50.1820">
    <property type="entry name" value="alpha/beta hydrolase"/>
    <property type="match status" value="2"/>
</dbReference>